<name>A0A9P6HMH0_9AGAM</name>
<protein>
    <submittedName>
        <fullName evidence="1">Uncharacterized protein</fullName>
    </submittedName>
</protein>
<dbReference type="Proteomes" id="UP000736335">
    <property type="component" value="Unassembled WGS sequence"/>
</dbReference>
<accession>A0A9P6HMH0</accession>
<proteinExistence type="predicted"/>
<reference evidence="1" key="2">
    <citation type="submission" date="2020-11" db="EMBL/GenBank/DDBJ databases">
        <authorList>
            <consortium name="DOE Joint Genome Institute"/>
            <person name="Kuo A."/>
            <person name="Miyauchi S."/>
            <person name="Kiss E."/>
            <person name="Drula E."/>
            <person name="Kohler A."/>
            <person name="Sanchez-Garcia M."/>
            <person name="Andreopoulos B."/>
            <person name="Barry K.W."/>
            <person name="Bonito G."/>
            <person name="Buee M."/>
            <person name="Carver A."/>
            <person name="Chen C."/>
            <person name="Cichocki N."/>
            <person name="Clum A."/>
            <person name="Culley D."/>
            <person name="Crous P.W."/>
            <person name="Fauchery L."/>
            <person name="Girlanda M."/>
            <person name="Hayes R."/>
            <person name="Keri Z."/>
            <person name="Labutti K."/>
            <person name="Lipzen A."/>
            <person name="Lombard V."/>
            <person name="Magnuson J."/>
            <person name="Maillard F."/>
            <person name="Morin E."/>
            <person name="Murat C."/>
            <person name="Nolan M."/>
            <person name="Ohm R."/>
            <person name="Pangilinan J."/>
            <person name="Pereira M."/>
            <person name="Perotto S."/>
            <person name="Peter M."/>
            <person name="Riley R."/>
            <person name="Sitrit Y."/>
            <person name="Stielow B."/>
            <person name="Szollosi G."/>
            <person name="Zifcakova L."/>
            <person name="Stursova M."/>
            <person name="Spatafora J.W."/>
            <person name="Tedersoo L."/>
            <person name="Vaario L.-M."/>
            <person name="Yamada A."/>
            <person name="Yan M."/>
            <person name="Wang P."/>
            <person name="Xu J."/>
            <person name="Bruns T."/>
            <person name="Baldrian P."/>
            <person name="Vilgalys R."/>
            <person name="Henrissat B."/>
            <person name="Grigoriev I.V."/>
            <person name="Hibbett D."/>
            <person name="Nagy L.G."/>
            <person name="Martin F.M."/>
        </authorList>
    </citation>
    <scope>NUCLEOTIDE SEQUENCE</scope>
    <source>
        <strain evidence="1">UH-Tt-Lm1</strain>
    </source>
</reference>
<keyword evidence="2" id="KW-1185">Reference proteome</keyword>
<dbReference type="EMBL" id="WIUZ02000003">
    <property type="protein sequence ID" value="KAF9789505.1"/>
    <property type="molecule type" value="Genomic_DNA"/>
</dbReference>
<sequence>MPRQSYRSLIIRSYLISMVVRTIFAPPMENIEEQATLLITNLLVDLEILHALRNTRYLLPRIPVPKHSNLHLVHEYAQNVLFQDRFELMLRVSPYVYEVLINLISIIL</sequence>
<organism evidence="1 2">
    <name type="scientific">Thelephora terrestris</name>
    <dbReference type="NCBI Taxonomy" id="56493"/>
    <lineage>
        <taxon>Eukaryota</taxon>
        <taxon>Fungi</taxon>
        <taxon>Dikarya</taxon>
        <taxon>Basidiomycota</taxon>
        <taxon>Agaricomycotina</taxon>
        <taxon>Agaricomycetes</taxon>
        <taxon>Thelephorales</taxon>
        <taxon>Thelephoraceae</taxon>
        <taxon>Thelephora</taxon>
    </lineage>
</organism>
<evidence type="ECO:0000313" key="2">
    <source>
        <dbReference type="Proteomes" id="UP000736335"/>
    </source>
</evidence>
<reference evidence="1" key="1">
    <citation type="journal article" date="2020" name="Nat. Commun.">
        <title>Large-scale genome sequencing of mycorrhizal fungi provides insights into the early evolution of symbiotic traits.</title>
        <authorList>
            <person name="Miyauchi S."/>
            <person name="Kiss E."/>
            <person name="Kuo A."/>
            <person name="Drula E."/>
            <person name="Kohler A."/>
            <person name="Sanchez-Garcia M."/>
            <person name="Morin E."/>
            <person name="Andreopoulos B."/>
            <person name="Barry K.W."/>
            <person name="Bonito G."/>
            <person name="Buee M."/>
            <person name="Carver A."/>
            <person name="Chen C."/>
            <person name="Cichocki N."/>
            <person name="Clum A."/>
            <person name="Culley D."/>
            <person name="Crous P.W."/>
            <person name="Fauchery L."/>
            <person name="Girlanda M."/>
            <person name="Hayes R.D."/>
            <person name="Keri Z."/>
            <person name="LaButti K."/>
            <person name="Lipzen A."/>
            <person name="Lombard V."/>
            <person name="Magnuson J."/>
            <person name="Maillard F."/>
            <person name="Murat C."/>
            <person name="Nolan M."/>
            <person name="Ohm R.A."/>
            <person name="Pangilinan J."/>
            <person name="Pereira M.F."/>
            <person name="Perotto S."/>
            <person name="Peter M."/>
            <person name="Pfister S."/>
            <person name="Riley R."/>
            <person name="Sitrit Y."/>
            <person name="Stielow J.B."/>
            <person name="Szollosi G."/>
            <person name="Zifcakova L."/>
            <person name="Stursova M."/>
            <person name="Spatafora J.W."/>
            <person name="Tedersoo L."/>
            <person name="Vaario L.M."/>
            <person name="Yamada A."/>
            <person name="Yan M."/>
            <person name="Wang P."/>
            <person name="Xu J."/>
            <person name="Bruns T."/>
            <person name="Baldrian P."/>
            <person name="Vilgalys R."/>
            <person name="Dunand C."/>
            <person name="Henrissat B."/>
            <person name="Grigoriev I.V."/>
            <person name="Hibbett D."/>
            <person name="Nagy L.G."/>
            <person name="Martin F.M."/>
        </authorList>
    </citation>
    <scope>NUCLEOTIDE SEQUENCE</scope>
    <source>
        <strain evidence="1">UH-Tt-Lm1</strain>
    </source>
</reference>
<dbReference type="OrthoDB" id="2408877at2759"/>
<evidence type="ECO:0000313" key="1">
    <source>
        <dbReference type="EMBL" id="KAF9789505.1"/>
    </source>
</evidence>
<comment type="caution">
    <text evidence="1">The sequence shown here is derived from an EMBL/GenBank/DDBJ whole genome shotgun (WGS) entry which is preliminary data.</text>
</comment>
<gene>
    <name evidence="1" type="ORF">BJ322DRAFT_1042529</name>
</gene>
<dbReference type="AlphaFoldDB" id="A0A9P6HMH0"/>